<dbReference type="Gene3D" id="3.90.550.10">
    <property type="entry name" value="Spore Coat Polysaccharide Biosynthesis Protein SpsA, Chain A"/>
    <property type="match status" value="1"/>
</dbReference>
<dbReference type="RefSeq" id="WP_105717514.1">
    <property type="nucleotide sequence ID" value="NZ_PVBQ01000010.1"/>
</dbReference>
<evidence type="ECO:0000259" key="4">
    <source>
        <dbReference type="Pfam" id="PF00535"/>
    </source>
</evidence>
<comment type="caution">
    <text evidence="5">The sequence shown here is derived from an EMBL/GenBank/DDBJ whole genome shotgun (WGS) entry which is preliminary data.</text>
</comment>
<feature type="domain" description="Glycosyltransferase 2-like" evidence="4">
    <location>
        <begin position="8"/>
        <end position="128"/>
    </location>
</feature>
<dbReference type="GO" id="GO:0016757">
    <property type="term" value="F:glycosyltransferase activity"/>
    <property type="evidence" value="ECO:0007669"/>
    <property type="project" value="UniProtKB-KW"/>
</dbReference>
<evidence type="ECO:0000256" key="3">
    <source>
        <dbReference type="ARBA" id="ARBA00022679"/>
    </source>
</evidence>
<dbReference type="Pfam" id="PF00535">
    <property type="entry name" value="Glycos_transf_2"/>
    <property type="match status" value="1"/>
</dbReference>
<keyword evidence="6" id="KW-1185">Reference proteome</keyword>
<sequence length="321" mass="36472">MFPKPKVSIVIVSMNNVKQLFPCLDSIARHTSLKIEVLVVAYLFSKENLVLLRESYPWIRIIESNEIRGFSENNNLALRESTGEYCFVLNDDTEFRMSVLEKLVESIESLKEDVAIMSPVTVFPNGKIQTCGRPPIDFKTYISLVLRLCNEKSGPYVNQSGIFKSYNILGAAFLIKREIFAKVGWFDERFFFCPEDIALSTKLNKLGYSCYVDSSVEVVHYEGMSGKSTSLVQTATKPAACIGNIIFHSEDNKFKELFLRMLLFNISILKFIMHSCKSLGKSKTDVNYILSLGDLNCASACLSRLSPKQLFVKYYNTIKKR</sequence>
<comment type="similarity">
    <text evidence="1">Belongs to the glycosyltransferase 2 family.</text>
</comment>
<dbReference type="InterPro" id="IPR001173">
    <property type="entry name" value="Glyco_trans_2-like"/>
</dbReference>
<evidence type="ECO:0000313" key="6">
    <source>
        <dbReference type="Proteomes" id="UP000239711"/>
    </source>
</evidence>
<reference evidence="5 6" key="1">
    <citation type="submission" date="2018-02" db="EMBL/GenBank/DDBJ databases">
        <title>The draft genome of Sphingobacterium sp. 5JN-11.</title>
        <authorList>
            <person name="Liu L."/>
            <person name="Li L."/>
            <person name="Liang L."/>
            <person name="Zhang X."/>
            <person name="Wang T."/>
        </authorList>
    </citation>
    <scope>NUCLEOTIDE SEQUENCE [LARGE SCALE GENOMIC DNA]</scope>
    <source>
        <strain evidence="5 6">5JN-11</strain>
    </source>
</reference>
<gene>
    <name evidence="5" type="ORF">C5745_13370</name>
</gene>
<evidence type="ECO:0000256" key="1">
    <source>
        <dbReference type="ARBA" id="ARBA00006739"/>
    </source>
</evidence>
<dbReference type="PANTHER" id="PTHR43179">
    <property type="entry name" value="RHAMNOSYLTRANSFERASE WBBL"/>
    <property type="match status" value="1"/>
</dbReference>
<proteinExistence type="inferred from homology"/>
<dbReference type="EMBL" id="PVBQ01000010">
    <property type="protein sequence ID" value="PRD46850.1"/>
    <property type="molecule type" value="Genomic_DNA"/>
</dbReference>
<dbReference type="PANTHER" id="PTHR43179:SF12">
    <property type="entry name" value="GALACTOFURANOSYLTRANSFERASE GLFT2"/>
    <property type="match status" value="1"/>
</dbReference>
<keyword evidence="3 5" id="KW-0808">Transferase</keyword>
<evidence type="ECO:0000256" key="2">
    <source>
        <dbReference type="ARBA" id="ARBA00022676"/>
    </source>
</evidence>
<dbReference type="Proteomes" id="UP000239711">
    <property type="component" value="Unassembled WGS sequence"/>
</dbReference>
<dbReference type="OrthoDB" id="9771846at2"/>
<name>A0A2S9J274_9SPHI</name>
<accession>A0A2S9J274</accession>
<dbReference type="InterPro" id="IPR029044">
    <property type="entry name" value="Nucleotide-diphossugar_trans"/>
</dbReference>
<keyword evidence="2" id="KW-0328">Glycosyltransferase</keyword>
<dbReference type="SUPFAM" id="SSF53448">
    <property type="entry name" value="Nucleotide-diphospho-sugar transferases"/>
    <property type="match status" value="1"/>
</dbReference>
<evidence type="ECO:0000313" key="5">
    <source>
        <dbReference type="EMBL" id="PRD46850.1"/>
    </source>
</evidence>
<dbReference type="AlphaFoldDB" id="A0A2S9J274"/>
<protein>
    <submittedName>
        <fullName evidence="5">Glycosyl transferase family 2</fullName>
    </submittedName>
</protein>
<organism evidence="5 6">
    <name type="scientific">Sphingobacterium haloxyli</name>
    <dbReference type="NCBI Taxonomy" id="2100533"/>
    <lineage>
        <taxon>Bacteria</taxon>
        <taxon>Pseudomonadati</taxon>
        <taxon>Bacteroidota</taxon>
        <taxon>Sphingobacteriia</taxon>
        <taxon>Sphingobacteriales</taxon>
        <taxon>Sphingobacteriaceae</taxon>
        <taxon>Sphingobacterium</taxon>
    </lineage>
</organism>